<evidence type="ECO:0000313" key="3">
    <source>
        <dbReference type="Proteomes" id="UP001501343"/>
    </source>
</evidence>
<keyword evidence="1" id="KW-0472">Membrane</keyword>
<proteinExistence type="predicted"/>
<dbReference type="EMBL" id="BAAAOF010000007">
    <property type="protein sequence ID" value="GAA1936628.1"/>
    <property type="molecule type" value="Genomic_DNA"/>
</dbReference>
<sequence length="41" mass="4376">MKRTRLVPNWGNIAAAAVTSASILLVTWGMFDLAADKVCAL</sequence>
<reference evidence="2 3" key="1">
    <citation type="journal article" date="2019" name="Int. J. Syst. Evol. Microbiol.">
        <title>The Global Catalogue of Microorganisms (GCM) 10K type strain sequencing project: providing services to taxonomists for standard genome sequencing and annotation.</title>
        <authorList>
            <consortium name="The Broad Institute Genomics Platform"/>
            <consortium name="The Broad Institute Genome Sequencing Center for Infectious Disease"/>
            <person name="Wu L."/>
            <person name="Ma J."/>
        </authorList>
    </citation>
    <scope>NUCLEOTIDE SEQUENCE [LARGE SCALE GENOMIC DNA]</scope>
    <source>
        <strain evidence="2 3">JCM 14900</strain>
    </source>
</reference>
<comment type="caution">
    <text evidence="2">The sequence shown here is derived from an EMBL/GenBank/DDBJ whole genome shotgun (WGS) entry which is preliminary data.</text>
</comment>
<keyword evidence="3" id="KW-1185">Reference proteome</keyword>
<dbReference type="RefSeq" id="WP_302182844.1">
    <property type="nucleotide sequence ID" value="NZ_BAAAOF010000007.1"/>
</dbReference>
<name>A0ABN2PX27_9MICO</name>
<accession>A0ABN2PX27</accession>
<dbReference type="Proteomes" id="UP001501343">
    <property type="component" value="Unassembled WGS sequence"/>
</dbReference>
<evidence type="ECO:0000256" key="1">
    <source>
        <dbReference type="SAM" id="Phobius"/>
    </source>
</evidence>
<protein>
    <submittedName>
        <fullName evidence="2">Uncharacterized protein</fullName>
    </submittedName>
</protein>
<evidence type="ECO:0000313" key="2">
    <source>
        <dbReference type="EMBL" id="GAA1936628.1"/>
    </source>
</evidence>
<gene>
    <name evidence="2" type="ORF">GCM10009775_30680</name>
</gene>
<keyword evidence="1" id="KW-1133">Transmembrane helix</keyword>
<keyword evidence="1" id="KW-0812">Transmembrane</keyword>
<organism evidence="2 3">
    <name type="scientific">Microbacterium aoyamense</name>
    <dbReference type="NCBI Taxonomy" id="344166"/>
    <lineage>
        <taxon>Bacteria</taxon>
        <taxon>Bacillati</taxon>
        <taxon>Actinomycetota</taxon>
        <taxon>Actinomycetes</taxon>
        <taxon>Micrococcales</taxon>
        <taxon>Microbacteriaceae</taxon>
        <taxon>Microbacterium</taxon>
    </lineage>
</organism>
<feature type="transmembrane region" description="Helical" evidence="1">
    <location>
        <begin position="12"/>
        <end position="31"/>
    </location>
</feature>